<organism evidence="14 15">
    <name type="scientific">Erythroxylum novogranatense</name>
    <dbReference type="NCBI Taxonomy" id="1862640"/>
    <lineage>
        <taxon>Eukaryota</taxon>
        <taxon>Viridiplantae</taxon>
        <taxon>Streptophyta</taxon>
        <taxon>Embryophyta</taxon>
        <taxon>Tracheophyta</taxon>
        <taxon>Spermatophyta</taxon>
        <taxon>Magnoliopsida</taxon>
        <taxon>eudicotyledons</taxon>
        <taxon>Gunneridae</taxon>
        <taxon>Pentapetalae</taxon>
        <taxon>rosids</taxon>
        <taxon>fabids</taxon>
        <taxon>Malpighiales</taxon>
        <taxon>Erythroxylaceae</taxon>
        <taxon>Erythroxylum</taxon>
    </lineage>
</organism>
<dbReference type="InterPro" id="IPR021109">
    <property type="entry name" value="Peptidase_aspartic_dom_sf"/>
</dbReference>
<keyword evidence="11" id="KW-0732">Signal</keyword>
<dbReference type="InterPro" id="IPR007856">
    <property type="entry name" value="SapB_1"/>
</dbReference>
<gene>
    <name evidence="14" type="ORF">K2173_020652</name>
</gene>
<evidence type="ECO:0000256" key="1">
    <source>
        <dbReference type="ARBA" id="ARBA00007447"/>
    </source>
</evidence>
<dbReference type="PANTHER" id="PTHR47966:SF20">
    <property type="entry name" value="ASPARTIC PROTEINASE-LIKE"/>
    <property type="match status" value="1"/>
</dbReference>
<feature type="signal peptide" evidence="11">
    <location>
        <begin position="1"/>
        <end position="18"/>
    </location>
</feature>
<keyword evidence="6 9" id="KW-1015">Disulfide bond</keyword>
<dbReference type="FunFam" id="2.40.70.10:FF:000115">
    <property type="entry name" value="Lysosomal aspartic protease"/>
    <property type="match status" value="1"/>
</dbReference>
<dbReference type="Pfam" id="PF05184">
    <property type="entry name" value="SapB_1"/>
    <property type="match status" value="1"/>
</dbReference>
<evidence type="ECO:0000256" key="10">
    <source>
        <dbReference type="RuleBase" id="RU000454"/>
    </source>
</evidence>
<dbReference type="InterPro" id="IPR008138">
    <property type="entry name" value="SapB_2"/>
</dbReference>
<dbReference type="Proteomes" id="UP001159364">
    <property type="component" value="Linkage Group LG04"/>
</dbReference>
<dbReference type="InterPro" id="IPR001461">
    <property type="entry name" value="Aspartic_peptidase_A1"/>
</dbReference>
<keyword evidence="15" id="KW-1185">Reference proteome</keyword>
<protein>
    <submittedName>
        <fullName evidence="14">Uncharacterized protein</fullName>
    </submittedName>
</protein>
<keyword evidence="5" id="KW-0865">Zymogen</keyword>
<name>A0AAV8TLD5_9ROSI</name>
<feature type="chain" id="PRO_5043765219" evidence="11">
    <location>
        <begin position="19"/>
        <end position="499"/>
    </location>
</feature>
<dbReference type="PRINTS" id="PR00792">
    <property type="entry name" value="PEPSIN"/>
</dbReference>
<dbReference type="Gene3D" id="2.40.70.10">
    <property type="entry name" value="Acid Proteases"/>
    <property type="match status" value="2"/>
</dbReference>
<dbReference type="EMBL" id="JAIWQS010000004">
    <property type="protein sequence ID" value="KAJ8767712.1"/>
    <property type="molecule type" value="Genomic_DNA"/>
</dbReference>
<dbReference type="PROSITE" id="PS51767">
    <property type="entry name" value="PEPTIDASE_A1"/>
    <property type="match status" value="1"/>
</dbReference>
<dbReference type="Pfam" id="PF00026">
    <property type="entry name" value="Asp"/>
    <property type="match status" value="1"/>
</dbReference>
<dbReference type="PANTHER" id="PTHR47966">
    <property type="entry name" value="BETA-SITE APP-CLEAVING ENZYME, ISOFORM A-RELATED"/>
    <property type="match status" value="1"/>
</dbReference>
<evidence type="ECO:0000313" key="14">
    <source>
        <dbReference type="EMBL" id="KAJ8767712.1"/>
    </source>
</evidence>
<dbReference type="GO" id="GO:0006629">
    <property type="term" value="P:lipid metabolic process"/>
    <property type="evidence" value="ECO:0007669"/>
    <property type="project" value="InterPro"/>
</dbReference>
<dbReference type="SUPFAM" id="SSF50630">
    <property type="entry name" value="Acid proteases"/>
    <property type="match status" value="1"/>
</dbReference>
<evidence type="ECO:0000256" key="8">
    <source>
        <dbReference type="PIRSR" id="PIRSR601461-1"/>
    </source>
</evidence>
<accession>A0AAV8TLD5</accession>
<evidence type="ECO:0000256" key="5">
    <source>
        <dbReference type="ARBA" id="ARBA00023145"/>
    </source>
</evidence>
<keyword evidence="2 10" id="KW-0645">Protease</keyword>
<proteinExistence type="inferred from homology"/>
<keyword evidence="7" id="KW-0325">Glycoprotein</keyword>
<evidence type="ECO:0000256" key="2">
    <source>
        <dbReference type="ARBA" id="ARBA00022670"/>
    </source>
</evidence>
<dbReference type="GO" id="GO:0006508">
    <property type="term" value="P:proteolysis"/>
    <property type="evidence" value="ECO:0007669"/>
    <property type="project" value="UniProtKB-KW"/>
</dbReference>
<feature type="active site" evidence="8">
    <location>
        <position position="93"/>
    </location>
</feature>
<evidence type="ECO:0000259" key="12">
    <source>
        <dbReference type="PROSITE" id="PS50015"/>
    </source>
</evidence>
<dbReference type="PROSITE" id="PS50015">
    <property type="entry name" value="SAP_B"/>
    <property type="match status" value="2"/>
</dbReference>
<dbReference type="InterPro" id="IPR001969">
    <property type="entry name" value="Aspartic_peptidase_AS"/>
</dbReference>
<dbReference type="PROSITE" id="PS00141">
    <property type="entry name" value="ASP_PROTEASE"/>
    <property type="match status" value="2"/>
</dbReference>
<dbReference type="GO" id="GO:0004190">
    <property type="term" value="F:aspartic-type endopeptidase activity"/>
    <property type="evidence" value="ECO:0007669"/>
    <property type="project" value="UniProtKB-KW"/>
</dbReference>
<dbReference type="InterPro" id="IPR008139">
    <property type="entry name" value="SaposinB_dom"/>
</dbReference>
<evidence type="ECO:0000256" key="4">
    <source>
        <dbReference type="ARBA" id="ARBA00022801"/>
    </source>
</evidence>
<dbReference type="AlphaFoldDB" id="A0AAV8TLD5"/>
<keyword evidence="3 10" id="KW-0064">Aspartyl protease</keyword>
<evidence type="ECO:0000313" key="15">
    <source>
        <dbReference type="Proteomes" id="UP001159364"/>
    </source>
</evidence>
<dbReference type="Pfam" id="PF03489">
    <property type="entry name" value="SapB_2"/>
    <property type="match status" value="1"/>
</dbReference>
<feature type="disulfide bond" evidence="9">
    <location>
        <begin position="106"/>
        <end position="112"/>
    </location>
</feature>
<evidence type="ECO:0000256" key="7">
    <source>
        <dbReference type="ARBA" id="ARBA00023180"/>
    </source>
</evidence>
<comment type="similarity">
    <text evidence="1 10">Belongs to the peptidase A1 family.</text>
</comment>
<dbReference type="Gene3D" id="1.10.225.10">
    <property type="entry name" value="Saposin-like"/>
    <property type="match status" value="1"/>
</dbReference>
<evidence type="ECO:0000256" key="11">
    <source>
        <dbReference type="SAM" id="SignalP"/>
    </source>
</evidence>
<keyword evidence="4 10" id="KW-0378">Hydrolase</keyword>
<dbReference type="InterPro" id="IPR033121">
    <property type="entry name" value="PEPTIDASE_A1"/>
</dbReference>
<dbReference type="InterPro" id="IPR011001">
    <property type="entry name" value="Saposin-like"/>
</dbReference>
<evidence type="ECO:0000256" key="6">
    <source>
        <dbReference type="ARBA" id="ARBA00023157"/>
    </source>
</evidence>
<feature type="domain" description="Saposin B-type" evidence="12">
    <location>
        <begin position="369"/>
        <end position="410"/>
    </location>
</feature>
<feature type="domain" description="Saposin B-type" evidence="12">
    <location>
        <begin position="305"/>
        <end position="345"/>
    </location>
</feature>
<evidence type="ECO:0000256" key="3">
    <source>
        <dbReference type="ARBA" id="ARBA00022750"/>
    </source>
</evidence>
<reference evidence="14 15" key="1">
    <citation type="submission" date="2021-09" db="EMBL/GenBank/DDBJ databases">
        <title>Genomic insights and catalytic innovation underlie evolution of tropane alkaloids biosynthesis.</title>
        <authorList>
            <person name="Wang Y.-J."/>
            <person name="Tian T."/>
            <person name="Huang J.-P."/>
            <person name="Huang S.-X."/>
        </authorList>
    </citation>
    <scope>NUCLEOTIDE SEQUENCE [LARGE SCALE GENOMIC DNA]</scope>
    <source>
        <strain evidence="14">KIB-2018</strain>
        <tissue evidence="14">Leaf</tissue>
    </source>
</reference>
<feature type="domain" description="Peptidase A1" evidence="13">
    <location>
        <begin position="75"/>
        <end position="496"/>
    </location>
</feature>
<sequence length="499" mass="55246">MRIKILVVAAILVRACLDAESFSGKSKGTLRIALRKRSLDLSTVRATRMVQVPDAQHNTEGPDVVYLKNYRGIQYYGEIAIGSPPQSFSVVFDTGSANLWVPSSKCLLSITCFFHSKFRARLSRTYTKIGIPCKIKYGSGSISGFFSKDYIKVGNGIIKDQEFVEITREGFLSFLCTQFDGVLGLGFQEIAVGQATPLWYNMAQQGLLNQQIFSLWLNPDPVSTVGGEIVFGGFDWRHFRGDHAYVPVTKRGYWQITVGDILIANSSTGFCENGCAAIVDSGVPFLAGPTAVVAQINHAIGARGILSLECKYVYSKYANVIWEYIMSGLQPKFVCGDIGICLLNGSKSARNVIKTVVDNEDDTRLSVDESALCTFCEMIVLWIQMQLKEQKARENIFKYLDEMCERLPNPTREAFVSCHDMATMPYVSFTIGDKPFSLSPEQYIVRVGKDSASVCLSGFTSLDVPPPQGPLWVLGDVFLRAYHTVFDFGNLRMGFAESA</sequence>
<feature type="active site" evidence="8">
    <location>
        <position position="280"/>
    </location>
</feature>
<comment type="caution">
    <text evidence="14">The sequence shown here is derived from an EMBL/GenBank/DDBJ whole genome shotgun (WGS) entry which is preliminary data.</text>
</comment>
<dbReference type="SUPFAM" id="SSF47862">
    <property type="entry name" value="Saposin"/>
    <property type="match status" value="1"/>
</dbReference>
<feature type="disulfide bond" evidence="9">
    <location>
        <begin position="271"/>
        <end position="275"/>
    </location>
</feature>
<evidence type="ECO:0000259" key="13">
    <source>
        <dbReference type="PROSITE" id="PS51767"/>
    </source>
</evidence>
<evidence type="ECO:0000256" key="9">
    <source>
        <dbReference type="PIRSR" id="PIRSR601461-2"/>
    </source>
</evidence>